<reference evidence="2 3" key="1">
    <citation type="journal article" date="2020" name="Biotechnol. Biofuels">
        <title>New insights from the biogas microbiome by comprehensive genome-resolved metagenomics of nearly 1600 species originating from multiple anaerobic digesters.</title>
        <authorList>
            <person name="Campanaro S."/>
            <person name="Treu L."/>
            <person name="Rodriguez-R L.M."/>
            <person name="Kovalovszki A."/>
            <person name="Ziels R.M."/>
            <person name="Maus I."/>
            <person name="Zhu X."/>
            <person name="Kougias P.G."/>
            <person name="Basile A."/>
            <person name="Luo G."/>
            <person name="Schluter A."/>
            <person name="Konstantinidis K.T."/>
            <person name="Angelidaki I."/>
        </authorList>
    </citation>
    <scope>NUCLEOTIDE SEQUENCE [LARGE SCALE GENOMIC DNA]</scope>
    <source>
        <strain evidence="2">AS06rmzACSIP_65</strain>
    </source>
</reference>
<keyword evidence="1" id="KW-0812">Transmembrane</keyword>
<evidence type="ECO:0000313" key="3">
    <source>
        <dbReference type="Proteomes" id="UP000545876"/>
    </source>
</evidence>
<accession>A0A847D168</accession>
<comment type="caution">
    <text evidence="2">The sequence shown here is derived from an EMBL/GenBank/DDBJ whole genome shotgun (WGS) entry which is preliminary data.</text>
</comment>
<name>A0A847D168_9BACT</name>
<sequence length="135" mass="15442">MDQEETKKTIKAIGWIVFIISIIFLLRQIVFIAGQFIYYDVYTSESISTIDIVYFSASIFVSIGIFIFGNKLRKDKLETPKSTEKIFIYSIILTIVAIIAEFLMFDDSLPIIPILLVPVLIKGLIDVKKLITKEK</sequence>
<evidence type="ECO:0000313" key="2">
    <source>
        <dbReference type="EMBL" id="NLD25213.1"/>
    </source>
</evidence>
<dbReference type="EMBL" id="JAAZBX010000002">
    <property type="protein sequence ID" value="NLD25213.1"/>
    <property type="molecule type" value="Genomic_DNA"/>
</dbReference>
<organism evidence="2 3">
    <name type="scientific">Candidatus Dojkabacteria bacterium</name>
    <dbReference type="NCBI Taxonomy" id="2099670"/>
    <lineage>
        <taxon>Bacteria</taxon>
        <taxon>Candidatus Dojkabacteria</taxon>
    </lineage>
</organism>
<evidence type="ECO:0000256" key="1">
    <source>
        <dbReference type="SAM" id="Phobius"/>
    </source>
</evidence>
<keyword evidence="1" id="KW-0472">Membrane</keyword>
<protein>
    <submittedName>
        <fullName evidence="2">Uncharacterized protein</fullName>
    </submittedName>
</protein>
<proteinExistence type="predicted"/>
<feature type="transmembrane region" description="Helical" evidence="1">
    <location>
        <begin position="12"/>
        <end position="32"/>
    </location>
</feature>
<keyword evidence="1" id="KW-1133">Transmembrane helix</keyword>
<gene>
    <name evidence="2" type="ORF">GX656_01045</name>
</gene>
<feature type="transmembrane region" description="Helical" evidence="1">
    <location>
        <begin position="111"/>
        <end position="127"/>
    </location>
</feature>
<feature type="transmembrane region" description="Helical" evidence="1">
    <location>
        <begin position="52"/>
        <end position="70"/>
    </location>
</feature>
<dbReference type="AlphaFoldDB" id="A0A847D168"/>
<dbReference type="Proteomes" id="UP000545876">
    <property type="component" value="Unassembled WGS sequence"/>
</dbReference>
<feature type="transmembrane region" description="Helical" evidence="1">
    <location>
        <begin position="86"/>
        <end position="105"/>
    </location>
</feature>